<dbReference type="GO" id="GO:0005243">
    <property type="term" value="F:gap junction channel activity"/>
    <property type="evidence" value="ECO:0007669"/>
    <property type="project" value="TreeGrafter"/>
</dbReference>
<keyword evidence="6 10" id="KW-0303">Gap junction</keyword>
<dbReference type="GO" id="GO:1990349">
    <property type="term" value="P:gap junction-mediated intercellular transport"/>
    <property type="evidence" value="ECO:0007669"/>
    <property type="project" value="TreeGrafter"/>
</dbReference>
<dbReference type="InterPro" id="IPR013092">
    <property type="entry name" value="Connexin_N"/>
</dbReference>
<dbReference type="PROSITE" id="PS00408">
    <property type="entry name" value="CONNEXINS_2"/>
    <property type="match status" value="1"/>
</dbReference>
<dbReference type="PANTHER" id="PTHR11984">
    <property type="entry name" value="CONNEXIN"/>
    <property type="match status" value="1"/>
</dbReference>
<dbReference type="PROSITE" id="PS00407">
    <property type="entry name" value="CONNEXINS_1"/>
    <property type="match status" value="1"/>
</dbReference>
<comment type="similarity">
    <text evidence="10">Belongs to the connexin family.</text>
</comment>
<dbReference type="InterPro" id="IPR038359">
    <property type="entry name" value="Connexin_N_sf"/>
</dbReference>
<comment type="subcellular location">
    <subcellularLocation>
        <location evidence="1">Cell junction</location>
        <location evidence="1">Gap junction</location>
    </subcellularLocation>
    <subcellularLocation>
        <location evidence="2 10">Cell membrane</location>
        <topology evidence="2 10">Multi-pass membrane protein</topology>
    </subcellularLocation>
</comment>
<dbReference type="GO" id="GO:0007605">
    <property type="term" value="P:sensory perception of sound"/>
    <property type="evidence" value="ECO:0007669"/>
    <property type="project" value="UniProtKB-KW"/>
</dbReference>
<name>A0A974DQE7_XENLA</name>
<dbReference type="GO" id="GO:0005922">
    <property type="term" value="C:connexin complex"/>
    <property type="evidence" value="ECO:0007669"/>
    <property type="project" value="InterPro"/>
</dbReference>
<feature type="transmembrane region" description="Helical" evidence="12">
    <location>
        <begin position="163"/>
        <end position="187"/>
    </location>
</feature>
<comment type="subunit">
    <text evidence="10">A connexon is composed of a hexamer of connexins.</text>
</comment>
<evidence type="ECO:0000256" key="1">
    <source>
        <dbReference type="ARBA" id="ARBA00004610"/>
    </source>
</evidence>
<dbReference type="SMART" id="SM01089">
    <property type="entry name" value="Connexin_CCC"/>
    <property type="match status" value="1"/>
</dbReference>
<dbReference type="Gene3D" id="1.20.1440.80">
    <property type="entry name" value="Gap junction channel protein cysteine-rich domain"/>
    <property type="match status" value="1"/>
</dbReference>
<evidence type="ECO:0000256" key="3">
    <source>
        <dbReference type="ARBA" id="ARBA00022475"/>
    </source>
</evidence>
<evidence type="ECO:0000256" key="4">
    <source>
        <dbReference type="ARBA" id="ARBA00022692"/>
    </source>
</evidence>
<evidence type="ECO:0000256" key="9">
    <source>
        <dbReference type="ARBA" id="ARBA00023136"/>
    </source>
</evidence>
<evidence type="ECO:0000313" key="16">
    <source>
        <dbReference type="Proteomes" id="UP000694892"/>
    </source>
</evidence>
<accession>A0A974DQE7</accession>
<evidence type="ECO:0000256" key="5">
    <source>
        <dbReference type="ARBA" id="ARBA00022740"/>
    </source>
</evidence>
<protein>
    <recommendedName>
        <fullName evidence="10">Gap junction protein</fullName>
    </recommendedName>
</protein>
<dbReference type="AlphaFoldDB" id="A0A974DQE7"/>
<evidence type="ECO:0000259" key="14">
    <source>
        <dbReference type="SMART" id="SM01089"/>
    </source>
</evidence>
<dbReference type="Pfam" id="PF00029">
    <property type="entry name" value="Connexin"/>
    <property type="match status" value="1"/>
</dbReference>
<keyword evidence="4 10" id="KW-0812">Transmembrane</keyword>
<feature type="transmembrane region" description="Helical" evidence="12">
    <location>
        <begin position="112"/>
        <end position="129"/>
    </location>
</feature>
<keyword evidence="7" id="KW-0965">Cell junction</keyword>
<evidence type="ECO:0000256" key="10">
    <source>
        <dbReference type="RuleBase" id="RU000630"/>
    </source>
</evidence>
<dbReference type="EMBL" id="CM004468">
    <property type="protein sequence ID" value="OCT96113.1"/>
    <property type="molecule type" value="Genomic_DNA"/>
</dbReference>
<dbReference type="InterPro" id="IPR017990">
    <property type="entry name" value="Connexin_CS"/>
</dbReference>
<dbReference type="PRINTS" id="PR00206">
    <property type="entry name" value="CONNEXIN"/>
</dbReference>
<feature type="transmembrane region" description="Helical" evidence="12">
    <location>
        <begin position="220"/>
        <end position="246"/>
    </location>
</feature>
<dbReference type="InterPro" id="IPR019570">
    <property type="entry name" value="Connexin_CCC"/>
</dbReference>
<evidence type="ECO:0000256" key="2">
    <source>
        <dbReference type="ARBA" id="ARBA00004651"/>
    </source>
</evidence>
<feature type="compositionally biased region" description="Basic and acidic residues" evidence="11">
    <location>
        <begin position="322"/>
        <end position="337"/>
    </location>
</feature>
<dbReference type="FunFam" id="1.20.1440.80:FF:000001">
    <property type="entry name" value="Gap junction alpha-1"/>
    <property type="match status" value="1"/>
</dbReference>
<feature type="domain" description="Connexin N-terminal" evidence="13">
    <location>
        <begin position="131"/>
        <end position="164"/>
    </location>
</feature>
<reference evidence="16" key="1">
    <citation type="journal article" date="2016" name="Nature">
        <title>Genome evolution in the allotetraploid frog Xenopus laevis.</title>
        <authorList>
            <person name="Session A.M."/>
            <person name="Uno Y."/>
            <person name="Kwon T."/>
            <person name="Chapman J.A."/>
            <person name="Toyoda A."/>
            <person name="Takahashi S."/>
            <person name="Fukui A."/>
            <person name="Hikosaka A."/>
            <person name="Suzuki A."/>
            <person name="Kondo M."/>
            <person name="van Heeringen S.J."/>
            <person name="Quigley I."/>
            <person name="Heinz S."/>
            <person name="Ogino H."/>
            <person name="Ochi H."/>
            <person name="Hellsten U."/>
            <person name="Lyons J.B."/>
            <person name="Simakov O."/>
            <person name="Putnam N."/>
            <person name="Stites J."/>
            <person name="Kuroki Y."/>
            <person name="Tanaka T."/>
            <person name="Michiue T."/>
            <person name="Watanabe M."/>
            <person name="Bogdanovic O."/>
            <person name="Lister R."/>
            <person name="Georgiou G."/>
            <person name="Paranjpe S.S."/>
            <person name="van Kruijsbergen I."/>
            <person name="Shu S."/>
            <person name="Carlson J."/>
            <person name="Kinoshita T."/>
            <person name="Ohta Y."/>
            <person name="Mawaribuchi S."/>
            <person name="Jenkins J."/>
            <person name="Grimwood J."/>
            <person name="Schmutz J."/>
            <person name="Mitros T."/>
            <person name="Mozaffari S.V."/>
            <person name="Suzuki Y."/>
            <person name="Haramoto Y."/>
            <person name="Yamamoto T.S."/>
            <person name="Takagi C."/>
            <person name="Heald R."/>
            <person name="Miller K."/>
            <person name="Haudenschild C."/>
            <person name="Kitzman J."/>
            <person name="Nakayama T."/>
            <person name="Izutsu Y."/>
            <person name="Robert J."/>
            <person name="Fortriede J."/>
            <person name="Burns K."/>
            <person name="Lotay V."/>
            <person name="Karimi K."/>
            <person name="Yasuoka Y."/>
            <person name="Dichmann D.S."/>
            <person name="Flajnik M.F."/>
            <person name="Houston D.W."/>
            <person name="Shendure J."/>
            <person name="DuPasquier L."/>
            <person name="Vize P.D."/>
            <person name="Zorn A.M."/>
            <person name="Ito M."/>
            <person name="Marcotte E.M."/>
            <person name="Wallingford J.B."/>
            <person name="Ito Y."/>
            <person name="Asashima M."/>
            <person name="Ueno N."/>
            <person name="Matsuda Y."/>
            <person name="Veenstra G.J."/>
            <person name="Fujiyama A."/>
            <person name="Harland R.M."/>
            <person name="Taira M."/>
            <person name="Rokhsar D.S."/>
        </authorList>
    </citation>
    <scope>NUCLEOTIDE SEQUENCE [LARGE SCALE GENOMIC DNA]</scope>
    <source>
        <strain evidence="16">J</strain>
    </source>
</reference>
<keyword evidence="5" id="KW-1009">Hearing</keyword>
<evidence type="ECO:0000256" key="8">
    <source>
        <dbReference type="ARBA" id="ARBA00022989"/>
    </source>
</evidence>
<feature type="region of interest" description="Disordered" evidence="11">
    <location>
        <begin position="314"/>
        <end position="337"/>
    </location>
</feature>
<dbReference type="SMART" id="SM00037">
    <property type="entry name" value="CNX"/>
    <property type="match status" value="1"/>
</dbReference>
<evidence type="ECO:0000256" key="7">
    <source>
        <dbReference type="ARBA" id="ARBA00022949"/>
    </source>
</evidence>
<sequence length="337" mass="38706">MNQPLIAATVAQSLESKGCMNFLSHTAHYCCKYMISMHCSLLLQVHDFYAEVRESKGSLGHQLKGVITKAVGIHVSLALLSLKRPISVTMDWGTLYEVIGGVNRHSTSIGKIWLSVLFIFRIMILVVAAESVWGDEQSDFTCNTLQPGCKNVCYDHHFPVSHIRLWCLQLIFVATPALLVAMHVAYLKHEEKRQMQKKGNCGGKDLEELKQRKVRIRGTLWWTYTTSILFRVLFEAAFMYLFYYLYSGFHMPRLVQCNNWPCPNVVDCFISRPTEKTVFTIFMIVVSGICMVLNVMEVCYLIVQASLRRSRKNTLRHSNHMSGKEEKQNIMNEQKEH</sequence>
<dbReference type="Proteomes" id="UP000694892">
    <property type="component" value="Chromosome 2L"/>
</dbReference>
<feature type="transmembrane region" description="Helical" evidence="12">
    <location>
        <begin position="279"/>
        <end position="303"/>
    </location>
</feature>
<organism evidence="15 16">
    <name type="scientific">Xenopus laevis</name>
    <name type="common">African clawed frog</name>
    <dbReference type="NCBI Taxonomy" id="8355"/>
    <lineage>
        <taxon>Eukaryota</taxon>
        <taxon>Metazoa</taxon>
        <taxon>Chordata</taxon>
        <taxon>Craniata</taxon>
        <taxon>Vertebrata</taxon>
        <taxon>Euteleostomi</taxon>
        <taxon>Amphibia</taxon>
        <taxon>Batrachia</taxon>
        <taxon>Anura</taxon>
        <taxon>Pipoidea</taxon>
        <taxon>Pipidae</taxon>
        <taxon>Xenopodinae</taxon>
        <taxon>Xenopus</taxon>
        <taxon>Xenopus</taxon>
    </lineage>
</organism>
<proteinExistence type="inferred from homology"/>
<dbReference type="PANTHER" id="PTHR11984:SF46">
    <property type="entry name" value="GAP JUNCTION BETA-2 PROTEIN"/>
    <property type="match status" value="1"/>
</dbReference>
<keyword evidence="3" id="KW-1003">Cell membrane</keyword>
<evidence type="ECO:0000313" key="15">
    <source>
        <dbReference type="EMBL" id="OCT96113.1"/>
    </source>
</evidence>
<comment type="function">
    <text evidence="10">One gap junction consists of a cluster of closely packed pairs of transmembrane channels, the connexons, through which materials of low MW diffuse from one cell to a neighboring cell.</text>
</comment>
<keyword evidence="8 12" id="KW-1133">Transmembrane helix</keyword>
<evidence type="ECO:0000256" key="6">
    <source>
        <dbReference type="ARBA" id="ARBA00022868"/>
    </source>
</evidence>
<dbReference type="GO" id="GO:0007267">
    <property type="term" value="P:cell-cell signaling"/>
    <property type="evidence" value="ECO:0007669"/>
    <property type="project" value="TreeGrafter"/>
</dbReference>
<dbReference type="InterPro" id="IPR000500">
    <property type="entry name" value="Connexin"/>
</dbReference>
<gene>
    <name evidence="15" type="ORF">XELAEV_18013796mg</name>
</gene>
<evidence type="ECO:0000259" key="13">
    <source>
        <dbReference type="SMART" id="SM00037"/>
    </source>
</evidence>
<feature type="domain" description="Connexin cysteine-rich" evidence="14">
    <location>
        <begin position="234"/>
        <end position="301"/>
    </location>
</feature>
<evidence type="ECO:0000256" key="11">
    <source>
        <dbReference type="SAM" id="MobiDB-lite"/>
    </source>
</evidence>
<evidence type="ECO:0000256" key="12">
    <source>
        <dbReference type="SAM" id="Phobius"/>
    </source>
</evidence>
<keyword evidence="9 12" id="KW-0472">Membrane</keyword>